<organism evidence="1 2">
    <name type="scientific">Coprobacter tertius</name>
    <dbReference type="NCBI Taxonomy" id="2944915"/>
    <lineage>
        <taxon>Bacteria</taxon>
        <taxon>Pseudomonadati</taxon>
        <taxon>Bacteroidota</taxon>
        <taxon>Bacteroidia</taxon>
        <taxon>Bacteroidales</taxon>
        <taxon>Barnesiellaceae</taxon>
        <taxon>Coprobacter</taxon>
    </lineage>
</organism>
<sequence length="334" mass="37720">MKKAAFFSLLILTMNSCINSPEVSEKTIKPEKFINTEPYSVNVKSDYVTKVSINGVLLAEVITPTSIMIPKGTQPTEEYIPKSEYPNMITENKSKLYQVVCFEDSRSGDYDYNDLVIHVKYQRQGNIFGFGVQPIALGSTKDIRLGCTVYCGNTQIFDGLLSENTVRVQLFKGIDGIINTFDPQIKPVEQIHKYFLGSTIRNWDISKFGSGIPNVEWYILVDGNTKLYALSTSHLNQSFNKEGIPYGIVITCTGVSYTDKGLECGFDWFNYPKETVHIKDVYPDIWKWLSTDATFDFSDFYSKDNIPENALAASDLGLFISDEVNVCDSKFRVE</sequence>
<proteinExistence type="predicted"/>
<accession>A0ABT1MHS3</accession>
<keyword evidence="2" id="KW-1185">Reference proteome</keyword>
<dbReference type="RefSeq" id="WP_255027416.1">
    <property type="nucleotide sequence ID" value="NZ_JANDHW010000007.1"/>
</dbReference>
<evidence type="ECO:0000313" key="1">
    <source>
        <dbReference type="EMBL" id="MCP9612155.1"/>
    </source>
</evidence>
<reference evidence="1 2" key="1">
    <citation type="submission" date="2022-07" db="EMBL/GenBank/DDBJ databases">
        <title>Fecal culturing of patients with breast cancer.</title>
        <authorList>
            <person name="Teng N.M.Y."/>
            <person name="Kiu R."/>
            <person name="Evans R."/>
            <person name="Baker D.J."/>
            <person name="Zenner C."/>
            <person name="Robinson S.D."/>
            <person name="Hall L.J."/>
        </authorList>
    </citation>
    <scope>NUCLEOTIDE SEQUENCE [LARGE SCALE GENOMIC DNA]</scope>
    <source>
        <strain evidence="1 2">LH1063</strain>
    </source>
</reference>
<dbReference type="Proteomes" id="UP001205603">
    <property type="component" value="Unassembled WGS sequence"/>
</dbReference>
<evidence type="ECO:0008006" key="3">
    <source>
        <dbReference type="Google" id="ProtNLM"/>
    </source>
</evidence>
<evidence type="ECO:0000313" key="2">
    <source>
        <dbReference type="Proteomes" id="UP001205603"/>
    </source>
</evidence>
<protein>
    <recommendedName>
        <fullName evidence="3">DUF4842 domain-containing protein</fullName>
    </recommendedName>
</protein>
<comment type="caution">
    <text evidence="1">The sequence shown here is derived from an EMBL/GenBank/DDBJ whole genome shotgun (WGS) entry which is preliminary data.</text>
</comment>
<name>A0ABT1MHS3_9BACT</name>
<gene>
    <name evidence="1" type="ORF">NMU02_08635</name>
</gene>
<dbReference type="EMBL" id="JANDHW010000007">
    <property type="protein sequence ID" value="MCP9612155.1"/>
    <property type="molecule type" value="Genomic_DNA"/>
</dbReference>